<feature type="signal peptide" evidence="1">
    <location>
        <begin position="1"/>
        <end position="28"/>
    </location>
</feature>
<dbReference type="Gene3D" id="3.20.20.80">
    <property type="entry name" value="Glycosidases"/>
    <property type="match status" value="1"/>
</dbReference>
<dbReference type="PANTHER" id="PTHR12631">
    <property type="entry name" value="ALPHA-L-IDURONIDASE"/>
    <property type="match status" value="1"/>
</dbReference>
<dbReference type="InterPro" id="IPR017853">
    <property type="entry name" value="GH"/>
</dbReference>
<dbReference type="EMBL" id="PYYB01000004">
    <property type="protein sequence ID" value="PTL54845.1"/>
    <property type="molecule type" value="Genomic_DNA"/>
</dbReference>
<accession>A0A2T4UC93</accession>
<evidence type="ECO:0000313" key="3">
    <source>
        <dbReference type="Proteomes" id="UP000240739"/>
    </source>
</evidence>
<dbReference type="PANTHER" id="PTHR12631:SF10">
    <property type="entry name" value="BETA-XYLOSIDASE-LIKE PROTEIN-RELATED"/>
    <property type="match status" value="1"/>
</dbReference>
<proteinExistence type="predicted"/>
<evidence type="ECO:0000313" key="2">
    <source>
        <dbReference type="EMBL" id="PTL54845.1"/>
    </source>
</evidence>
<comment type="caution">
    <text evidence="2">The sequence shown here is derived from an EMBL/GenBank/DDBJ whole genome shotgun (WGS) entry which is preliminary data.</text>
</comment>
<organism evidence="2 3">
    <name type="scientific">Paraconexibacter algicola</name>
    <dbReference type="NCBI Taxonomy" id="2133960"/>
    <lineage>
        <taxon>Bacteria</taxon>
        <taxon>Bacillati</taxon>
        <taxon>Actinomycetota</taxon>
        <taxon>Thermoleophilia</taxon>
        <taxon>Solirubrobacterales</taxon>
        <taxon>Paraconexibacteraceae</taxon>
        <taxon>Paraconexibacter</taxon>
    </lineage>
</organism>
<dbReference type="RefSeq" id="WP_107570945.1">
    <property type="nucleotide sequence ID" value="NZ_PYYB01000004.1"/>
</dbReference>
<dbReference type="AlphaFoldDB" id="A0A2T4UC93"/>
<dbReference type="OrthoDB" id="7180791at2"/>
<dbReference type="SUPFAM" id="SSF51445">
    <property type="entry name" value="(Trans)glycosidases"/>
    <property type="match status" value="1"/>
</dbReference>
<protein>
    <submittedName>
        <fullName evidence="2">Uncharacterized protein</fullName>
    </submittedName>
</protein>
<dbReference type="Proteomes" id="UP000240739">
    <property type="component" value="Unassembled WGS sequence"/>
</dbReference>
<keyword evidence="1" id="KW-0732">Signal</keyword>
<feature type="chain" id="PRO_5038938863" evidence="1">
    <location>
        <begin position="29"/>
        <end position="498"/>
    </location>
</feature>
<name>A0A2T4UC93_9ACTN</name>
<reference evidence="2 3" key="1">
    <citation type="submission" date="2018-03" db="EMBL/GenBank/DDBJ databases">
        <title>Aquarubrobacter algicola gen. nov., sp. nov., a novel actinobacterium isolated from shallow eutrophic lake during the end of cyanobacterial harmful algal blooms.</title>
        <authorList>
            <person name="Chun S.J."/>
        </authorList>
    </citation>
    <scope>NUCLEOTIDE SEQUENCE [LARGE SCALE GENOMIC DNA]</scope>
    <source>
        <strain evidence="2 3">Seoho-28</strain>
    </source>
</reference>
<gene>
    <name evidence="2" type="ORF">C7Y72_19875</name>
</gene>
<evidence type="ECO:0000256" key="1">
    <source>
        <dbReference type="SAM" id="SignalP"/>
    </source>
</evidence>
<dbReference type="InterPro" id="IPR051923">
    <property type="entry name" value="Glycosyl_Hydrolase_39"/>
</dbReference>
<sequence>MTVERGRPRALLLSSCAALLLAPSAATGREAPVRPDAFGINNGVLWPDGLGELPTARHADAIGRTGLASVRAIPYWDQIEPQAPNPRTGEHTYDWTRPDAIARHLARNGLRWDALLGFSTPWGGEVPGTTGGAPRIGPFVSYATAVARRYGRDGAFWRRNPDLPYVPMTQFQVWNEPNLSGSVLAIRPTHYADLYLAVRRALLEVDPHARVAIGGLVHSARSGTGNAAGFLQDMFAARPALAGNVDAVGVTIYRQNPEQVLEQVRGLREILDRLGERSTPIDIHETGWATRGTVLLTDIAAVSEERRTAMLPELVDLLAASDCGVQKVTPFAWVTQESLSADAAGWFGLADRRTAELKPSGRAYVDAVRRVTTTPVAPAVRCNRPDLPRLVTPDAARRAPLAPVASRRCSRGRFVLRFGLGTTSEPYSRLEVTLPGGRPRVTGDPDGGGPATLPARLTLPIPRRRGTITVVAKDALGREQDRATLRLARCPAPGATRR</sequence>
<keyword evidence="3" id="KW-1185">Reference proteome</keyword>
<dbReference type="GO" id="GO:0004553">
    <property type="term" value="F:hydrolase activity, hydrolyzing O-glycosyl compounds"/>
    <property type="evidence" value="ECO:0007669"/>
    <property type="project" value="TreeGrafter"/>
</dbReference>